<feature type="region of interest" description="Disordered" evidence="1">
    <location>
        <begin position="1"/>
        <end position="21"/>
    </location>
</feature>
<keyword evidence="3" id="KW-1185">Reference proteome</keyword>
<organism evidence="2 3">
    <name type="scientific">Gymnopilus dilepis</name>
    <dbReference type="NCBI Taxonomy" id="231916"/>
    <lineage>
        <taxon>Eukaryota</taxon>
        <taxon>Fungi</taxon>
        <taxon>Dikarya</taxon>
        <taxon>Basidiomycota</taxon>
        <taxon>Agaricomycotina</taxon>
        <taxon>Agaricomycetes</taxon>
        <taxon>Agaricomycetidae</taxon>
        <taxon>Agaricales</taxon>
        <taxon>Agaricineae</taxon>
        <taxon>Hymenogastraceae</taxon>
        <taxon>Gymnopilus</taxon>
    </lineage>
</organism>
<evidence type="ECO:0000313" key="2">
    <source>
        <dbReference type="EMBL" id="PPQ85334.1"/>
    </source>
</evidence>
<dbReference type="InParanoid" id="A0A409X3K5"/>
<proteinExistence type="predicted"/>
<dbReference type="AlphaFoldDB" id="A0A409X3K5"/>
<evidence type="ECO:0000313" key="3">
    <source>
        <dbReference type="Proteomes" id="UP000284706"/>
    </source>
</evidence>
<comment type="caution">
    <text evidence="2">The sequence shown here is derived from an EMBL/GenBank/DDBJ whole genome shotgun (WGS) entry which is preliminary data.</text>
</comment>
<protein>
    <submittedName>
        <fullName evidence="2">Uncharacterized protein</fullName>
    </submittedName>
</protein>
<evidence type="ECO:0000256" key="1">
    <source>
        <dbReference type="SAM" id="MobiDB-lite"/>
    </source>
</evidence>
<dbReference type="EMBL" id="NHYE01004318">
    <property type="protein sequence ID" value="PPQ85334.1"/>
    <property type="molecule type" value="Genomic_DNA"/>
</dbReference>
<feature type="compositionally biased region" description="Polar residues" evidence="1">
    <location>
        <begin position="1"/>
        <end position="18"/>
    </location>
</feature>
<gene>
    <name evidence="2" type="ORF">CVT26_001089</name>
</gene>
<name>A0A409X3K5_9AGAR</name>
<accession>A0A409X3K5</accession>
<sequence>MPQPTTMRLQASTTNSHITRGRDYNERSGLVEGGLAMTLTTRSACPYERRAGVGRAYPQRHPPFSLTG</sequence>
<reference evidence="2 3" key="1">
    <citation type="journal article" date="2018" name="Evol. Lett.">
        <title>Horizontal gene cluster transfer increased hallucinogenic mushroom diversity.</title>
        <authorList>
            <person name="Reynolds H.T."/>
            <person name="Vijayakumar V."/>
            <person name="Gluck-Thaler E."/>
            <person name="Korotkin H.B."/>
            <person name="Matheny P.B."/>
            <person name="Slot J.C."/>
        </authorList>
    </citation>
    <scope>NUCLEOTIDE SEQUENCE [LARGE SCALE GENOMIC DNA]</scope>
    <source>
        <strain evidence="2 3">SRW20</strain>
    </source>
</reference>
<dbReference type="Proteomes" id="UP000284706">
    <property type="component" value="Unassembled WGS sequence"/>
</dbReference>